<evidence type="ECO:0000313" key="2">
    <source>
        <dbReference type="EMBL" id="MCS0591505.1"/>
    </source>
</evidence>
<gene>
    <name evidence="2" type="ORF">NX782_20140</name>
</gene>
<proteinExistence type="predicted"/>
<protein>
    <recommendedName>
        <fullName evidence="1">Trypsin-co-occurring domain-containing protein</fullName>
    </recommendedName>
</protein>
<organism evidence="2 3">
    <name type="scientific">Massilia norwichensis</name>
    <dbReference type="NCBI Taxonomy" id="1442366"/>
    <lineage>
        <taxon>Bacteria</taxon>
        <taxon>Pseudomonadati</taxon>
        <taxon>Pseudomonadota</taxon>
        <taxon>Betaproteobacteria</taxon>
        <taxon>Burkholderiales</taxon>
        <taxon>Oxalobacteraceae</taxon>
        <taxon>Telluria group</taxon>
        <taxon>Massilia</taxon>
    </lineage>
</organism>
<name>A0ABT2ABM1_9BURK</name>
<comment type="caution">
    <text evidence="2">The sequence shown here is derived from an EMBL/GenBank/DDBJ whole genome shotgun (WGS) entry which is preliminary data.</text>
</comment>
<evidence type="ECO:0000313" key="3">
    <source>
        <dbReference type="Proteomes" id="UP001205560"/>
    </source>
</evidence>
<reference evidence="2 3" key="1">
    <citation type="submission" date="2022-08" db="EMBL/GenBank/DDBJ databases">
        <title>Reclassification of Massilia species as members of the genera Telluria, Duganella, Pseudoduganella, Mokoshia gen. nov. and Zemynaea gen. nov. using orthogonal and non-orthogonal genome-based approaches.</title>
        <authorList>
            <person name="Bowman J.P."/>
        </authorList>
    </citation>
    <scope>NUCLEOTIDE SEQUENCE [LARGE SCALE GENOMIC DNA]</scope>
    <source>
        <strain evidence="2 3">LMG 28164</strain>
    </source>
</reference>
<keyword evidence="3" id="KW-1185">Reference proteome</keyword>
<dbReference type="Proteomes" id="UP001205560">
    <property type="component" value="Unassembled WGS sequence"/>
</dbReference>
<dbReference type="EMBL" id="JANUGX010000027">
    <property type="protein sequence ID" value="MCS0591505.1"/>
    <property type="molecule type" value="Genomic_DNA"/>
</dbReference>
<accession>A0ABT2ABM1</accession>
<sequence length="106" mass="10833">MNKLIEFNVPGGTVVVESEEAAPMGSPVRGASLARVAETAGKSLEDTLSVIRPVADAALAACRELAAAPAQVEVEFSLKFEAGAGAVIARASTEGSLRVKVAWKPA</sequence>
<evidence type="ECO:0000259" key="1">
    <source>
        <dbReference type="Pfam" id="PF19493"/>
    </source>
</evidence>
<feature type="domain" description="Trypsin-co-occurring" evidence="1">
    <location>
        <begin position="11"/>
        <end position="105"/>
    </location>
</feature>
<dbReference type="Pfam" id="PF19493">
    <property type="entry name" value="Trypco1"/>
    <property type="match status" value="1"/>
</dbReference>
<dbReference type="InterPro" id="IPR045794">
    <property type="entry name" value="Trypco1"/>
</dbReference>
<dbReference type="NCBIfam" id="NF041216">
    <property type="entry name" value="CU044_2847_fam"/>
    <property type="match status" value="1"/>
</dbReference>
<dbReference type="RefSeq" id="WP_258847269.1">
    <property type="nucleotide sequence ID" value="NZ_JANUGX010000027.1"/>
</dbReference>